<dbReference type="Proteomes" id="UP000799640">
    <property type="component" value="Unassembled WGS sequence"/>
</dbReference>
<dbReference type="PANTHER" id="PTHR17598:SF13">
    <property type="entry name" value="DNA POLYMERASE DELTA SUBUNIT 3"/>
    <property type="match status" value="1"/>
</dbReference>
<comment type="subcellular location">
    <subcellularLocation>
        <location evidence="1">Nucleus</location>
    </subcellularLocation>
</comment>
<sequence>MDRATEYLAIAVLNEGQVVTYFTLSRALRIHTHTAKQCLSSFHRTHSPKHSDLHAIYLVSGTRSTSPSTPSSNSDEAIPTTTTALIPSSSLPSTLASFSGQPTVCIYALSPVPNPNPALLSSANARARDPEADPLAQWNTYGTIHNPAAKRRAITAARSLPAATRVAASNPSSTPSLPSKAPAKPKEKPAAKDFFAKSSSGPAKPKPTPTTSSSKPGPAKKPSALAASFAKTPKPAYKNPTAASASASAPATDADGDALMGMSSDEHNSEAEAEAVAPEIVRAQLAAREARAEARRRMFDGEDEEMLDAGSGAGSGTGTGAATPVESPEDVGMDESAPPSKKPDEPEGTECAVVATGGRRRGKRRVVRKVQMEDEEGYLVTREEKAWESFSEDEPVPVVKKRPMPVVVEKGGKKGKKGGGAGQGSITSFFAKK</sequence>
<protein>
    <recommendedName>
        <fullName evidence="2">DNA polymerase delta subunit 3</fullName>
    </recommendedName>
</protein>
<feature type="compositionally biased region" description="Low complexity" evidence="5">
    <location>
        <begin position="171"/>
        <end position="182"/>
    </location>
</feature>
<evidence type="ECO:0000256" key="4">
    <source>
        <dbReference type="ARBA" id="ARBA00023242"/>
    </source>
</evidence>
<name>A0A6G1HID9_9PEZI</name>
<dbReference type="InterPro" id="IPR019038">
    <property type="entry name" value="POLD3"/>
</dbReference>
<evidence type="ECO:0000256" key="3">
    <source>
        <dbReference type="ARBA" id="ARBA00022705"/>
    </source>
</evidence>
<organism evidence="6 7">
    <name type="scientific">Trichodelitschia bisporula</name>
    <dbReference type="NCBI Taxonomy" id="703511"/>
    <lineage>
        <taxon>Eukaryota</taxon>
        <taxon>Fungi</taxon>
        <taxon>Dikarya</taxon>
        <taxon>Ascomycota</taxon>
        <taxon>Pezizomycotina</taxon>
        <taxon>Dothideomycetes</taxon>
        <taxon>Dothideomycetes incertae sedis</taxon>
        <taxon>Phaeotrichales</taxon>
        <taxon>Phaeotrichaceae</taxon>
        <taxon>Trichodelitschia</taxon>
    </lineage>
</organism>
<feature type="region of interest" description="Disordered" evidence="5">
    <location>
        <begin position="409"/>
        <end position="433"/>
    </location>
</feature>
<keyword evidence="3" id="KW-0235">DNA replication</keyword>
<dbReference type="GO" id="GO:0006271">
    <property type="term" value="P:DNA strand elongation involved in DNA replication"/>
    <property type="evidence" value="ECO:0007669"/>
    <property type="project" value="TreeGrafter"/>
</dbReference>
<dbReference type="PANTHER" id="PTHR17598">
    <property type="entry name" value="DNA POLYMERASE DELTA SUBUNIT 3"/>
    <property type="match status" value="1"/>
</dbReference>
<keyword evidence="4" id="KW-0539">Nucleus</keyword>
<accession>A0A6G1HID9</accession>
<proteinExistence type="predicted"/>
<evidence type="ECO:0000313" key="6">
    <source>
        <dbReference type="EMBL" id="KAF2395617.1"/>
    </source>
</evidence>
<dbReference type="OrthoDB" id="514823at2759"/>
<evidence type="ECO:0000313" key="7">
    <source>
        <dbReference type="Proteomes" id="UP000799640"/>
    </source>
</evidence>
<dbReference type="GO" id="GO:0003887">
    <property type="term" value="F:DNA-directed DNA polymerase activity"/>
    <property type="evidence" value="ECO:0007669"/>
    <property type="project" value="TreeGrafter"/>
</dbReference>
<evidence type="ECO:0000256" key="2">
    <source>
        <dbReference type="ARBA" id="ARBA00017589"/>
    </source>
</evidence>
<feature type="compositionally biased region" description="Basic and acidic residues" evidence="5">
    <location>
        <begin position="184"/>
        <end position="195"/>
    </location>
</feature>
<dbReference type="EMBL" id="ML996712">
    <property type="protein sequence ID" value="KAF2395617.1"/>
    <property type="molecule type" value="Genomic_DNA"/>
</dbReference>
<feature type="compositionally biased region" description="Basic and acidic residues" evidence="5">
    <location>
        <begin position="288"/>
        <end position="300"/>
    </location>
</feature>
<dbReference type="GO" id="GO:1904161">
    <property type="term" value="P:DNA synthesis involved in UV-damage excision repair"/>
    <property type="evidence" value="ECO:0007669"/>
    <property type="project" value="TreeGrafter"/>
</dbReference>
<dbReference type="Pfam" id="PF09507">
    <property type="entry name" value="CDC27"/>
    <property type="match status" value="1"/>
</dbReference>
<evidence type="ECO:0000256" key="1">
    <source>
        <dbReference type="ARBA" id="ARBA00004123"/>
    </source>
</evidence>
<keyword evidence="7" id="KW-1185">Reference proteome</keyword>
<feature type="compositionally biased region" description="Low complexity" evidence="5">
    <location>
        <begin position="240"/>
        <end position="253"/>
    </location>
</feature>
<reference evidence="6" key="1">
    <citation type="journal article" date="2020" name="Stud. Mycol.">
        <title>101 Dothideomycetes genomes: a test case for predicting lifestyles and emergence of pathogens.</title>
        <authorList>
            <person name="Haridas S."/>
            <person name="Albert R."/>
            <person name="Binder M."/>
            <person name="Bloem J."/>
            <person name="Labutti K."/>
            <person name="Salamov A."/>
            <person name="Andreopoulos B."/>
            <person name="Baker S."/>
            <person name="Barry K."/>
            <person name="Bills G."/>
            <person name="Bluhm B."/>
            <person name="Cannon C."/>
            <person name="Castanera R."/>
            <person name="Culley D."/>
            <person name="Daum C."/>
            <person name="Ezra D."/>
            <person name="Gonzalez J."/>
            <person name="Henrissat B."/>
            <person name="Kuo A."/>
            <person name="Liang C."/>
            <person name="Lipzen A."/>
            <person name="Lutzoni F."/>
            <person name="Magnuson J."/>
            <person name="Mondo S."/>
            <person name="Nolan M."/>
            <person name="Ohm R."/>
            <person name="Pangilinan J."/>
            <person name="Park H.-J."/>
            <person name="Ramirez L."/>
            <person name="Alfaro M."/>
            <person name="Sun H."/>
            <person name="Tritt A."/>
            <person name="Yoshinaga Y."/>
            <person name="Zwiers L.-H."/>
            <person name="Turgeon B."/>
            <person name="Goodwin S."/>
            <person name="Spatafora J."/>
            <person name="Crous P."/>
            <person name="Grigoriev I."/>
        </authorList>
    </citation>
    <scope>NUCLEOTIDE SEQUENCE</scope>
    <source>
        <strain evidence="6">CBS 262.69</strain>
    </source>
</reference>
<gene>
    <name evidence="6" type="ORF">EJ06DRAFT_585766</name>
</gene>
<dbReference type="Gene3D" id="3.90.1030.20">
    <property type="entry name" value="DNA polymerase delta, p66 (Cdc27) subunit, wHTH domain"/>
    <property type="match status" value="1"/>
</dbReference>
<feature type="compositionally biased region" description="Low complexity" evidence="5">
    <location>
        <begin position="196"/>
        <end position="231"/>
    </location>
</feature>
<evidence type="ECO:0000256" key="5">
    <source>
        <dbReference type="SAM" id="MobiDB-lite"/>
    </source>
</evidence>
<dbReference type="AlphaFoldDB" id="A0A6G1HID9"/>
<dbReference type="GO" id="GO:0006297">
    <property type="term" value="P:nucleotide-excision repair, DNA gap filling"/>
    <property type="evidence" value="ECO:0007669"/>
    <property type="project" value="TreeGrafter"/>
</dbReference>
<dbReference type="InterPro" id="IPR041913">
    <property type="entry name" value="POLD3_sf"/>
</dbReference>
<feature type="region of interest" description="Disordered" evidence="5">
    <location>
        <begin position="162"/>
        <end position="365"/>
    </location>
</feature>
<dbReference type="GO" id="GO:0043625">
    <property type="term" value="C:delta DNA polymerase complex"/>
    <property type="evidence" value="ECO:0007669"/>
    <property type="project" value="InterPro"/>
</dbReference>